<comment type="caution">
    <text evidence="7">The sequence shown here is derived from an EMBL/GenBank/DDBJ whole genome shotgun (WGS) entry which is preliminary data.</text>
</comment>
<dbReference type="InterPro" id="IPR000719">
    <property type="entry name" value="Prot_kinase_dom"/>
</dbReference>
<dbReference type="SUPFAM" id="SSF47986">
    <property type="entry name" value="DEATH domain"/>
    <property type="match status" value="1"/>
</dbReference>
<evidence type="ECO:0000256" key="3">
    <source>
        <dbReference type="PROSITE-ProRule" id="PRU10141"/>
    </source>
</evidence>
<dbReference type="PROSITE" id="PS50011">
    <property type="entry name" value="PROTEIN_KINASE_DOM"/>
    <property type="match status" value="1"/>
</dbReference>
<dbReference type="CDD" id="cd00045">
    <property type="entry name" value="DED"/>
    <property type="match status" value="1"/>
</dbReference>
<dbReference type="InterPro" id="IPR008271">
    <property type="entry name" value="Ser/Thr_kinase_AS"/>
</dbReference>
<keyword evidence="2 3" id="KW-0067">ATP-binding</keyword>
<feature type="region of interest" description="Disordered" evidence="4">
    <location>
        <begin position="229"/>
        <end position="289"/>
    </location>
</feature>
<feature type="binding site" evidence="3">
    <location>
        <position position="355"/>
    </location>
    <ligand>
        <name>ATP</name>
        <dbReference type="ChEBI" id="CHEBI:30616"/>
    </ligand>
</feature>
<accession>A0ABN8NXS4</accession>
<protein>
    <recommendedName>
        <fullName evidence="9">Protein kinase domain-containing protein</fullName>
    </recommendedName>
</protein>
<dbReference type="Proteomes" id="UP001159405">
    <property type="component" value="Unassembled WGS sequence"/>
</dbReference>
<evidence type="ECO:0000256" key="1">
    <source>
        <dbReference type="ARBA" id="ARBA00022741"/>
    </source>
</evidence>
<dbReference type="InterPro" id="IPR001875">
    <property type="entry name" value="DED_dom"/>
</dbReference>
<keyword evidence="1 3" id="KW-0547">Nucleotide-binding</keyword>
<dbReference type="SMART" id="SM00031">
    <property type="entry name" value="DED"/>
    <property type="match status" value="1"/>
</dbReference>
<keyword evidence="8" id="KW-1185">Reference proteome</keyword>
<evidence type="ECO:0000313" key="7">
    <source>
        <dbReference type="EMBL" id="CAH3124717.1"/>
    </source>
</evidence>
<dbReference type="InterPro" id="IPR011009">
    <property type="entry name" value="Kinase-like_dom_sf"/>
</dbReference>
<dbReference type="PROSITE" id="PS00108">
    <property type="entry name" value="PROTEIN_KINASE_ST"/>
    <property type="match status" value="1"/>
</dbReference>
<dbReference type="InterPro" id="IPR017441">
    <property type="entry name" value="Protein_kinase_ATP_BS"/>
</dbReference>
<feature type="compositionally biased region" description="Polar residues" evidence="4">
    <location>
        <begin position="156"/>
        <end position="173"/>
    </location>
</feature>
<dbReference type="Gene3D" id="1.10.510.10">
    <property type="entry name" value="Transferase(Phosphotransferase) domain 1"/>
    <property type="match status" value="1"/>
</dbReference>
<dbReference type="Pfam" id="PF01335">
    <property type="entry name" value="DED"/>
    <property type="match status" value="1"/>
</dbReference>
<dbReference type="PROSITE" id="PS50168">
    <property type="entry name" value="DED"/>
    <property type="match status" value="1"/>
</dbReference>
<dbReference type="EMBL" id="CALNXK010000040">
    <property type="protein sequence ID" value="CAH3124717.1"/>
    <property type="molecule type" value="Genomic_DNA"/>
</dbReference>
<sequence length="1199" mass="134510">MRKAGKISHIRLLYHSLSEEIIADNLASLKFILRGDYLTPVRLEKIDNAKQLLSAIGEVVENESKQLELLKKLFEEIGRRDLKSKVEEFQQSRKAALEANDCYLGELDVNAPTPLPATYDRPETSLQSRESLFQPVTSGRKPEPSFIHQHYDSPLETGSGSYSTAEPSSQGTSGRKPEPSFIHQHHDSPLQTGSGSYSTAETSSQGTYAFAGNSADKFGQQVTEDVENCSHKPWGHAPTDSHEPEVNEPEVNGIVESRDQPDRGNPVAPSGRSTETYGSTTTTSSTFVESQEKVPIENCTATDLSNTTNLKCPVEMSYKCIKKYFGIGTKELGRGGFGVVYEGTCKYNGQDVVIKEEDSTHIGQSHSTKQLRREKRVGYVKHTHLMPLYAFSEEKGKPCCLMYPKMHSDLRTALLKDKHGQEKLSWENRVRIALHTARALQYLHTGVKTERNIRQEIVHMDVKPGNIFLDEEFNARLGDAGMSQELPTDHSYASISQMRGTEGYSDVHCHDLRLKPINDIFSFGVVMLELLTQRKAVEKTGLLHHVLKKEGVLSDPERLMTKAKKNVWPGKAHDSNVTKEFAAIAIDCLKPPSERASIHNISKRLEAILERKRIHKVAKPKEGVSRCASCLLNPPAKYLTVRSSGCDSVRFEGCNYFCVTCLTQAQRNPLECPSHGPAEPLIGGSDIYAVLVCGNDSKDKINAAVFDRDLYEFKNVIEDCRIIGVRRDHIYCVKPHSSCQLSQATEVKQALAKLKQDLQQEGKRDVFLYFYFTGHSDNSQNLICSSYDDVLTVSDLKDQFTHLKGLVGEFLIILDCCFADGNIVSDDITNEAYFVHKSPDQEDKQDSFKRLSVDLYRLLDDREDFEDIKTPNPKEAEQDTLDGNLILKAPSKAKVTVRQWSSSLSEQSSYGKRTGNSFLTQYLVRGLRGAHSKCPLTKSSCSWCEKFRAQARSVGYITAANLEAYISKHVDKQLQRPSGEKRQTPCMRSLLHSNETVLAYYSEDVLQDEVIFKCPSGRIEGIVVDQFPFTLLEFQKQLFSVTKVKDNLPNCVEPKHLQILCDGDEVTTDSYVDLMDFIRQGYDVRCQLRPHSSIVHGPVMLEIHDSRELVVTLLELLLQPASSSQDMTTFELDTNQTTYDAEDVKFKLEDKPTVTNFTETPLGKFISEMILTVSSSPSFGILTIHVRSNSLDCSFKACD</sequence>
<feature type="domain" description="Protein kinase" evidence="5">
    <location>
        <begin position="326"/>
        <end position="609"/>
    </location>
</feature>
<feature type="domain" description="DED" evidence="6">
    <location>
        <begin position="9"/>
        <end position="88"/>
    </location>
</feature>
<dbReference type="PANTHER" id="PTHR27001:SF931">
    <property type="entry name" value="OS11G0664100 PROTEIN"/>
    <property type="match status" value="1"/>
</dbReference>
<dbReference type="InterPro" id="IPR011600">
    <property type="entry name" value="Pept_C14_caspase"/>
</dbReference>
<proteinExistence type="predicted"/>
<feature type="compositionally biased region" description="Polar residues" evidence="4">
    <location>
        <begin position="189"/>
        <end position="202"/>
    </location>
</feature>
<dbReference type="InterPro" id="IPR011029">
    <property type="entry name" value="DEATH-like_dom_sf"/>
</dbReference>
<evidence type="ECO:0000256" key="4">
    <source>
        <dbReference type="SAM" id="MobiDB-lite"/>
    </source>
</evidence>
<evidence type="ECO:0008006" key="9">
    <source>
        <dbReference type="Google" id="ProtNLM"/>
    </source>
</evidence>
<name>A0ABN8NXS4_9CNID</name>
<evidence type="ECO:0000313" key="8">
    <source>
        <dbReference type="Proteomes" id="UP001159405"/>
    </source>
</evidence>
<dbReference type="Pfam" id="PF00069">
    <property type="entry name" value="Pkinase"/>
    <property type="match status" value="1"/>
</dbReference>
<dbReference type="Pfam" id="PF00656">
    <property type="entry name" value="Peptidase_C14"/>
    <property type="match status" value="1"/>
</dbReference>
<feature type="region of interest" description="Disordered" evidence="4">
    <location>
        <begin position="114"/>
        <end position="202"/>
    </location>
</feature>
<organism evidence="7 8">
    <name type="scientific">Porites lobata</name>
    <dbReference type="NCBI Taxonomy" id="104759"/>
    <lineage>
        <taxon>Eukaryota</taxon>
        <taxon>Metazoa</taxon>
        <taxon>Cnidaria</taxon>
        <taxon>Anthozoa</taxon>
        <taxon>Hexacorallia</taxon>
        <taxon>Scleractinia</taxon>
        <taxon>Fungiina</taxon>
        <taxon>Poritidae</taxon>
        <taxon>Porites</taxon>
    </lineage>
</organism>
<dbReference type="SMART" id="SM00220">
    <property type="entry name" value="S_TKc"/>
    <property type="match status" value="1"/>
</dbReference>
<dbReference type="SUPFAM" id="SSF56112">
    <property type="entry name" value="Protein kinase-like (PK-like)"/>
    <property type="match status" value="1"/>
</dbReference>
<evidence type="ECO:0000256" key="2">
    <source>
        <dbReference type="ARBA" id="ARBA00022840"/>
    </source>
</evidence>
<dbReference type="PANTHER" id="PTHR27001">
    <property type="entry name" value="OS01G0253100 PROTEIN"/>
    <property type="match status" value="1"/>
</dbReference>
<dbReference type="PROSITE" id="PS00107">
    <property type="entry name" value="PROTEIN_KINASE_ATP"/>
    <property type="match status" value="1"/>
</dbReference>
<evidence type="ECO:0000259" key="6">
    <source>
        <dbReference type="PROSITE" id="PS50168"/>
    </source>
</evidence>
<dbReference type="Gene3D" id="1.10.533.10">
    <property type="entry name" value="Death Domain, Fas"/>
    <property type="match status" value="1"/>
</dbReference>
<feature type="compositionally biased region" description="Low complexity" evidence="4">
    <location>
        <begin position="270"/>
        <end position="286"/>
    </location>
</feature>
<gene>
    <name evidence="7" type="ORF">PLOB_00031553</name>
</gene>
<feature type="compositionally biased region" description="Polar residues" evidence="4">
    <location>
        <begin position="124"/>
        <end position="137"/>
    </location>
</feature>
<dbReference type="Gene3D" id="3.40.50.1460">
    <property type="match status" value="1"/>
</dbReference>
<evidence type="ECO:0000259" key="5">
    <source>
        <dbReference type="PROSITE" id="PS50011"/>
    </source>
</evidence>
<reference evidence="7 8" key="1">
    <citation type="submission" date="2022-05" db="EMBL/GenBank/DDBJ databases">
        <authorList>
            <consortium name="Genoscope - CEA"/>
            <person name="William W."/>
        </authorList>
    </citation>
    <scope>NUCLEOTIDE SEQUENCE [LARGE SCALE GENOMIC DNA]</scope>
</reference>